<dbReference type="AlphaFoldDB" id="A0A848KNK8"/>
<dbReference type="PANTHER" id="PTHR46124:SF2">
    <property type="entry name" value="D-AMINOACYL-TRNA DEACYLASE"/>
    <property type="match status" value="1"/>
</dbReference>
<dbReference type="PANTHER" id="PTHR46124">
    <property type="entry name" value="D-AMINOACYL-TRNA DEACYLASE"/>
    <property type="match status" value="1"/>
</dbReference>
<dbReference type="InterPro" id="IPR015991">
    <property type="entry name" value="TatD/YcfH-like"/>
</dbReference>
<dbReference type="SUPFAM" id="SSF51556">
    <property type="entry name" value="Metallo-dependent hydrolases"/>
    <property type="match status" value="1"/>
</dbReference>
<dbReference type="InterPro" id="IPR001130">
    <property type="entry name" value="TatD-like"/>
</dbReference>
<keyword evidence="5" id="KW-1185">Reference proteome</keyword>
<evidence type="ECO:0000256" key="3">
    <source>
        <dbReference type="SAM" id="MobiDB-lite"/>
    </source>
</evidence>
<organism evidence="4 5">
    <name type="scientific">Gordonia asplenii</name>
    <dbReference type="NCBI Taxonomy" id="2725283"/>
    <lineage>
        <taxon>Bacteria</taxon>
        <taxon>Bacillati</taxon>
        <taxon>Actinomycetota</taxon>
        <taxon>Actinomycetes</taxon>
        <taxon>Mycobacteriales</taxon>
        <taxon>Gordoniaceae</taxon>
        <taxon>Gordonia</taxon>
    </lineage>
</organism>
<dbReference type="GO" id="GO:0016788">
    <property type="term" value="F:hydrolase activity, acting on ester bonds"/>
    <property type="evidence" value="ECO:0007669"/>
    <property type="project" value="InterPro"/>
</dbReference>
<evidence type="ECO:0000256" key="2">
    <source>
        <dbReference type="ARBA" id="ARBA00022801"/>
    </source>
</evidence>
<comment type="caution">
    <text evidence="4">The sequence shown here is derived from an EMBL/GenBank/DDBJ whole genome shotgun (WGS) entry which is preliminary data.</text>
</comment>
<gene>
    <name evidence="4" type="ORF">HH308_05315</name>
</gene>
<dbReference type="NCBIfam" id="TIGR00010">
    <property type="entry name" value="YchF/TatD family DNA exonuclease"/>
    <property type="match status" value="1"/>
</dbReference>
<sequence>MVAGVERGVFRHGESPQTGATLWACREVVNTVDRWAPGGAARRPPGTVDPVSKNRRREPPPDPTPLPGLIDAHTHLAACGGRDAESVRAILDHAEKVGVGEVVTVADDMIDARWAVAAAEWDDRVYAAVALHPTHADDLTEVTGAELEELAAHPRVVAVGETGLDYYWPGKSETCAEPARQKDVFAWHIDLAKRVGKPLMIHNREADADLLDVLAAEGSPETVIMHCFSGDRNVARRCIDRGYYLSFAGTVTFTNASELAEASKIVPDDKILVETDAPFLTAHPYRGQPNQPYCLPFTARGLAEIRGVDAATLAVQLGQNARAAYRLPLR</sequence>
<dbReference type="EMBL" id="JABBNB010000004">
    <property type="protein sequence ID" value="NMO00634.1"/>
    <property type="molecule type" value="Genomic_DNA"/>
</dbReference>
<dbReference type="FunFam" id="3.20.20.140:FF:000005">
    <property type="entry name" value="TatD family hydrolase"/>
    <property type="match status" value="1"/>
</dbReference>
<keyword evidence="2 4" id="KW-0378">Hydrolase</keyword>
<dbReference type="GO" id="GO:0046872">
    <property type="term" value="F:metal ion binding"/>
    <property type="evidence" value="ECO:0007669"/>
    <property type="project" value="UniProtKB-KW"/>
</dbReference>
<dbReference type="GO" id="GO:0004536">
    <property type="term" value="F:DNA nuclease activity"/>
    <property type="evidence" value="ECO:0007669"/>
    <property type="project" value="InterPro"/>
</dbReference>
<dbReference type="Gene3D" id="3.20.20.140">
    <property type="entry name" value="Metal-dependent hydrolases"/>
    <property type="match status" value="1"/>
</dbReference>
<accession>A0A848KNK8</accession>
<evidence type="ECO:0000313" key="4">
    <source>
        <dbReference type="EMBL" id="NMO00634.1"/>
    </source>
</evidence>
<feature type="region of interest" description="Disordered" evidence="3">
    <location>
        <begin position="36"/>
        <end position="67"/>
    </location>
</feature>
<name>A0A848KNK8_9ACTN</name>
<reference evidence="4 5" key="1">
    <citation type="submission" date="2020-04" db="EMBL/GenBank/DDBJ databases">
        <title>Gordonia sp. nov. TBRC 11910.</title>
        <authorList>
            <person name="Suriyachadkun C."/>
        </authorList>
    </citation>
    <scope>NUCLEOTIDE SEQUENCE [LARGE SCALE GENOMIC DNA]</scope>
    <source>
        <strain evidence="4 5">TBRC 11910</strain>
    </source>
</reference>
<dbReference type="Pfam" id="PF01026">
    <property type="entry name" value="TatD_DNase"/>
    <property type="match status" value="1"/>
</dbReference>
<dbReference type="GO" id="GO:0005829">
    <property type="term" value="C:cytosol"/>
    <property type="evidence" value="ECO:0007669"/>
    <property type="project" value="TreeGrafter"/>
</dbReference>
<proteinExistence type="predicted"/>
<dbReference type="InterPro" id="IPR032466">
    <property type="entry name" value="Metal_Hydrolase"/>
</dbReference>
<dbReference type="CDD" id="cd01310">
    <property type="entry name" value="TatD_DNAse"/>
    <property type="match status" value="1"/>
</dbReference>
<evidence type="ECO:0000256" key="1">
    <source>
        <dbReference type="ARBA" id="ARBA00022723"/>
    </source>
</evidence>
<dbReference type="Proteomes" id="UP000550729">
    <property type="component" value="Unassembled WGS sequence"/>
</dbReference>
<evidence type="ECO:0000313" key="5">
    <source>
        <dbReference type="Proteomes" id="UP000550729"/>
    </source>
</evidence>
<keyword evidence="1" id="KW-0479">Metal-binding</keyword>
<protein>
    <submittedName>
        <fullName evidence="4">TatD family hydrolase</fullName>
    </submittedName>
</protein>